<organism evidence="3 4">
    <name type="scientific">Magnaporthiopsis poae (strain ATCC 64411 / 73-15)</name>
    <name type="common">Kentucky bluegrass fungus</name>
    <name type="synonym">Magnaporthe poae</name>
    <dbReference type="NCBI Taxonomy" id="644358"/>
    <lineage>
        <taxon>Eukaryota</taxon>
        <taxon>Fungi</taxon>
        <taxon>Dikarya</taxon>
        <taxon>Ascomycota</taxon>
        <taxon>Pezizomycotina</taxon>
        <taxon>Sordariomycetes</taxon>
        <taxon>Sordariomycetidae</taxon>
        <taxon>Magnaporthales</taxon>
        <taxon>Magnaporthaceae</taxon>
        <taxon>Magnaporthiopsis</taxon>
    </lineage>
</organism>
<accession>A0A0C4E3X0</accession>
<name>A0A0C4E3X0_MAGP6</name>
<keyword evidence="4" id="KW-1185">Reference proteome</keyword>
<evidence type="ECO:0000313" key="4">
    <source>
        <dbReference type="Proteomes" id="UP000011715"/>
    </source>
</evidence>
<gene>
    <name evidence="2" type="ORF">MAPG_07147</name>
</gene>
<reference evidence="3" key="4">
    <citation type="journal article" date="2015" name="G3 (Bethesda)">
        <title>Genome sequences of three phytopathogenic species of the Magnaporthaceae family of fungi.</title>
        <authorList>
            <person name="Okagaki L.H."/>
            <person name="Nunes C.C."/>
            <person name="Sailsbery J."/>
            <person name="Clay B."/>
            <person name="Brown D."/>
            <person name="John T."/>
            <person name="Oh Y."/>
            <person name="Young N."/>
            <person name="Fitzgerald M."/>
            <person name="Haas B.J."/>
            <person name="Zeng Q."/>
            <person name="Young S."/>
            <person name="Adiconis X."/>
            <person name="Fan L."/>
            <person name="Levin J.Z."/>
            <person name="Mitchell T.K."/>
            <person name="Okubara P.A."/>
            <person name="Farman M.L."/>
            <person name="Kohn L.M."/>
            <person name="Birren B."/>
            <person name="Ma L.-J."/>
            <person name="Dean R.A."/>
        </authorList>
    </citation>
    <scope>NUCLEOTIDE SEQUENCE</scope>
    <source>
        <strain evidence="3">ATCC 64411 / 73-15</strain>
    </source>
</reference>
<dbReference type="AlphaFoldDB" id="A0A0C4E3X0"/>
<dbReference type="EnsemblFungi" id="MAPG_07147T0">
    <property type="protein sequence ID" value="MAPG_07147T0"/>
    <property type="gene ID" value="MAPG_07147"/>
</dbReference>
<evidence type="ECO:0000313" key="2">
    <source>
        <dbReference type="EMBL" id="KLU88160.1"/>
    </source>
</evidence>
<proteinExistence type="predicted"/>
<feature type="chain" id="PRO_5009385774" evidence="1">
    <location>
        <begin position="23"/>
        <end position="200"/>
    </location>
</feature>
<dbReference type="OrthoDB" id="5190258at2759"/>
<protein>
    <submittedName>
        <fullName evidence="2 3">Uncharacterized protein</fullName>
    </submittedName>
</protein>
<reference evidence="2" key="3">
    <citation type="submission" date="2011-03" db="EMBL/GenBank/DDBJ databases">
        <title>Annotation of Magnaporthe poae ATCC 64411.</title>
        <authorList>
            <person name="Ma L.-J."/>
            <person name="Dead R."/>
            <person name="Young S.K."/>
            <person name="Zeng Q."/>
            <person name="Gargeya S."/>
            <person name="Fitzgerald M."/>
            <person name="Haas B."/>
            <person name="Abouelleil A."/>
            <person name="Alvarado L."/>
            <person name="Arachchi H.M."/>
            <person name="Berlin A."/>
            <person name="Brown A."/>
            <person name="Chapman S.B."/>
            <person name="Chen Z."/>
            <person name="Dunbar C."/>
            <person name="Freedman E."/>
            <person name="Gearin G."/>
            <person name="Gellesch M."/>
            <person name="Goldberg J."/>
            <person name="Griggs A."/>
            <person name="Gujja S."/>
            <person name="Heiman D."/>
            <person name="Howarth C."/>
            <person name="Larson L."/>
            <person name="Lui A."/>
            <person name="MacDonald P.J.P."/>
            <person name="Mehta T."/>
            <person name="Montmayeur A."/>
            <person name="Murphy C."/>
            <person name="Neiman D."/>
            <person name="Pearson M."/>
            <person name="Priest M."/>
            <person name="Roberts A."/>
            <person name="Saif S."/>
            <person name="Shea T."/>
            <person name="Shenoy N."/>
            <person name="Sisk P."/>
            <person name="Stolte C."/>
            <person name="Sykes S."/>
            <person name="Yandava C."/>
            <person name="Wortman J."/>
            <person name="Nusbaum C."/>
            <person name="Birren B."/>
        </authorList>
    </citation>
    <scope>NUCLEOTIDE SEQUENCE</scope>
    <source>
        <strain evidence="2">ATCC 64411</strain>
    </source>
</reference>
<evidence type="ECO:0000256" key="1">
    <source>
        <dbReference type="SAM" id="SignalP"/>
    </source>
</evidence>
<dbReference type="EMBL" id="ADBL01001728">
    <property type="status" value="NOT_ANNOTATED_CDS"/>
    <property type="molecule type" value="Genomic_DNA"/>
</dbReference>
<dbReference type="Proteomes" id="UP000011715">
    <property type="component" value="Unassembled WGS sequence"/>
</dbReference>
<reference evidence="2" key="2">
    <citation type="submission" date="2010-05" db="EMBL/GenBank/DDBJ databases">
        <title>The Genome Sequence of Magnaporthe poae strain ATCC 64411.</title>
        <authorList>
            <consortium name="The Broad Institute Genome Sequencing Platform"/>
            <consortium name="Broad Institute Genome Sequencing Center for Infectious Disease"/>
            <person name="Ma L.-J."/>
            <person name="Dead R."/>
            <person name="Young S."/>
            <person name="Zeng Q."/>
            <person name="Koehrsen M."/>
            <person name="Alvarado L."/>
            <person name="Berlin A."/>
            <person name="Chapman S.B."/>
            <person name="Chen Z."/>
            <person name="Freedman E."/>
            <person name="Gellesch M."/>
            <person name="Goldberg J."/>
            <person name="Griggs A."/>
            <person name="Gujja S."/>
            <person name="Heilman E.R."/>
            <person name="Heiman D."/>
            <person name="Hepburn T."/>
            <person name="Howarth C."/>
            <person name="Jen D."/>
            <person name="Larson L."/>
            <person name="Mehta T."/>
            <person name="Neiman D."/>
            <person name="Pearson M."/>
            <person name="Roberts A."/>
            <person name="Saif S."/>
            <person name="Shea T."/>
            <person name="Shenoy N."/>
            <person name="Sisk P."/>
            <person name="Stolte C."/>
            <person name="Sykes S."/>
            <person name="Walk T."/>
            <person name="White J."/>
            <person name="Yandava C."/>
            <person name="Haas B."/>
            <person name="Nusbaum C."/>
            <person name="Birren B."/>
        </authorList>
    </citation>
    <scope>NUCLEOTIDE SEQUENCE</scope>
    <source>
        <strain evidence="2">ATCC 64411</strain>
    </source>
</reference>
<keyword evidence="1" id="KW-0732">Signal</keyword>
<evidence type="ECO:0000313" key="3">
    <source>
        <dbReference type="EnsemblFungi" id="MAPG_07147T0"/>
    </source>
</evidence>
<sequence length="200" mass="22427">MKLTVALTSLALAATSPLLTLATPLRLTSGPQPQEQHDRDTLRVTKVTIPSRLHFATTRAAWEAQLPPINYTYRDLLHAGDVAGARAALAYEVGNPFTATRVNRFVMDSALYALWRVLLLEEYPQEQQKRHKQWGAAGGNTNDSAPSVGPRRVWFEVDSPTGVWGQFNVREIDDVARELEEMLRAAMIKAAGRERDYDWL</sequence>
<reference evidence="3" key="5">
    <citation type="submission" date="2015-06" db="UniProtKB">
        <authorList>
            <consortium name="EnsemblFungi"/>
        </authorList>
    </citation>
    <scope>IDENTIFICATION</scope>
    <source>
        <strain evidence="3">ATCC 64411</strain>
    </source>
</reference>
<dbReference type="EMBL" id="GL876971">
    <property type="protein sequence ID" value="KLU88160.1"/>
    <property type="molecule type" value="Genomic_DNA"/>
</dbReference>
<reference evidence="4" key="1">
    <citation type="submission" date="2010-05" db="EMBL/GenBank/DDBJ databases">
        <title>The genome sequence of Magnaporthe poae strain ATCC 64411.</title>
        <authorList>
            <person name="Ma L.-J."/>
            <person name="Dead R."/>
            <person name="Young S."/>
            <person name="Zeng Q."/>
            <person name="Koehrsen M."/>
            <person name="Alvarado L."/>
            <person name="Berlin A."/>
            <person name="Chapman S.B."/>
            <person name="Chen Z."/>
            <person name="Freedman E."/>
            <person name="Gellesch M."/>
            <person name="Goldberg J."/>
            <person name="Griggs A."/>
            <person name="Gujja S."/>
            <person name="Heilman E.R."/>
            <person name="Heiman D."/>
            <person name="Hepburn T."/>
            <person name="Howarth C."/>
            <person name="Jen D."/>
            <person name="Larson L."/>
            <person name="Mehta T."/>
            <person name="Neiman D."/>
            <person name="Pearson M."/>
            <person name="Roberts A."/>
            <person name="Saif S."/>
            <person name="Shea T."/>
            <person name="Shenoy N."/>
            <person name="Sisk P."/>
            <person name="Stolte C."/>
            <person name="Sykes S."/>
            <person name="Walk T."/>
            <person name="White J."/>
            <person name="Yandava C."/>
            <person name="Haas B."/>
            <person name="Nusbaum C."/>
            <person name="Birren B."/>
        </authorList>
    </citation>
    <scope>NUCLEOTIDE SEQUENCE [LARGE SCALE GENOMIC DNA]</scope>
    <source>
        <strain evidence="4">ATCC 64411 / 73-15</strain>
    </source>
</reference>
<dbReference type="VEuPathDB" id="FungiDB:MAPG_07147"/>
<feature type="signal peptide" evidence="1">
    <location>
        <begin position="1"/>
        <end position="22"/>
    </location>
</feature>